<organism evidence="1 2">
    <name type="scientific">Actinomadura napierensis</name>
    <dbReference type="NCBI Taxonomy" id="267854"/>
    <lineage>
        <taxon>Bacteria</taxon>
        <taxon>Bacillati</taxon>
        <taxon>Actinomycetota</taxon>
        <taxon>Actinomycetes</taxon>
        <taxon>Streptosporangiales</taxon>
        <taxon>Thermomonosporaceae</taxon>
        <taxon>Actinomadura</taxon>
    </lineage>
</organism>
<sequence>MQHHHRPHHRYRHRHRWLRHHRLHRHQNNRLHQRDQHGVADVLAAYAIRPATIDRAEAWRRADSWFNREADPAPVGIAEFPDGFAAWRVTRDADETAQLAVIDRRCGMLTLWPPLPLDTLAGGYRTYRQSR</sequence>
<keyword evidence="2" id="KW-1185">Reference proteome</keyword>
<accession>A0ABP5LKT5</accession>
<protein>
    <submittedName>
        <fullName evidence="1">Uncharacterized protein</fullName>
    </submittedName>
</protein>
<name>A0ABP5LKT5_9ACTN</name>
<reference evidence="2" key="1">
    <citation type="journal article" date="2019" name="Int. J. Syst. Evol. Microbiol.">
        <title>The Global Catalogue of Microorganisms (GCM) 10K type strain sequencing project: providing services to taxonomists for standard genome sequencing and annotation.</title>
        <authorList>
            <consortium name="The Broad Institute Genomics Platform"/>
            <consortium name="The Broad Institute Genome Sequencing Center for Infectious Disease"/>
            <person name="Wu L."/>
            <person name="Ma J."/>
        </authorList>
    </citation>
    <scope>NUCLEOTIDE SEQUENCE [LARGE SCALE GENOMIC DNA]</scope>
    <source>
        <strain evidence="2">JCM 13850</strain>
    </source>
</reference>
<proteinExistence type="predicted"/>
<evidence type="ECO:0000313" key="1">
    <source>
        <dbReference type="EMBL" id="GAA2149232.1"/>
    </source>
</evidence>
<evidence type="ECO:0000313" key="2">
    <source>
        <dbReference type="Proteomes" id="UP001501020"/>
    </source>
</evidence>
<dbReference type="EMBL" id="BAAAMR010000051">
    <property type="protein sequence ID" value="GAA2149232.1"/>
    <property type="molecule type" value="Genomic_DNA"/>
</dbReference>
<dbReference type="RefSeq" id="WP_344272369.1">
    <property type="nucleotide sequence ID" value="NZ_BAAAMR010000051.1"/>
</dbReference>
<gene>
    <name evidence="1" type="ORF">GCM10009727_52570</name>
</gene>
<comment type="caution">
    <text evidence="1">The sequence shown here is derived from an EMBL/GenBank/DDBJ whole genome shotgun (WGS) entry which is preliminary data.</text>
</comment>
<dbReference type="Proteomes" id="UP001501020">
    <property type="component" value="Unassembled WGS sequence"/>
</dbReference>